<gene>
    <name evidence="1" type="ORF">BZL54_12815</name>
</gene>
<accession>A0A2A4FG00</accession>
<dbReference type="AlphaFoldDB" id="A0A2A4FG00"/>
<reference evidence="1 2" key="1">
    <citation type="submission" date="2017-01" db="EMBL/GenBank/DDBJ databases">
        <title>Whole-Genome Shotgun Sequencing of Two beta-Proteobacterial Species in Search of the Bulgecin Biosynthetic Cluster.</title>
        <authorList>
            <person name="Horsman M.E."/>
            <person name="Marous D.R."/>
            <person name="Li R."/>
            <person name="Oliver R.A."/>
            <person name="Byun B."/>
            <person name="Emrich S.J."/>
            <person name="Boggess B."/>
            <person name="Townsend C.A."/>
            <person name="Mobashery S."/>
        </authorList>
    </citation>
    <scope>NUCLEOTIDE SEQUENCE [LARGE SCALE GENOMIC DNA]</scope>
    <source>
        <strain evidence="1 2">ATCC 31433</strain>
    </source>
</reference>
<name>A0A2A4FG00_9BURK</name>
<sequence length="143" mass="16709">MTPLEIWIECRRSGITLIVDGDRFTWRGPQDAADRLLPAMRANRVALRECARELNGLPIEDGPFLPWGPYMTPELVKQWQRELYDAVTELARLERWPDEFYDHVVLCIERQPLSTLRPDLTHFTERLAAARASIKAENRNEQH</sequence>
<comment type="caution">
    <text evidence="1">The sequence shown here is derived from an EMBL/GenBank/DDBJ whole genome shotgun (WGS) entry which is preliminary data.</text>
</comment>
<dbReference type="RefSeq" id="WP_084904822.1">
    <property type="nucleotide sequence ID" value="NZ_CP020737.1"/>
</dbReference>
<evidence type="ECO:0000313" key="2">
    <source>
        <dbReference type="Proteomes" id="UP000217994"/>
    </source>
</evidence>
<protein>
    <recommendedName>
        <fullName evidence="3">TubC N-terminal docking domain-containing protein</fullName>
    </recommendedName>
</protein>
<evidence type="ECO:0008006" key="3">
    <source>
        <dbReference type="Google" id="ProtNLM"/>
    </source>
</evidence>
<evidence type="ECO:0000313" key="1">
    <source>
        <dbReference type="EMBL" id="PCE31977.1"/>
    </source>
</evidence>
<dbReference type="EMBL" id="MTZU01000032">
    <property type="protein sequence ID" value="PCE31977.1"/>
    <property type="molecule type" value="Genomic_DNA"/>
</dbReference>
<dbReference type="Proteomes" id="UP000217994">
    <property type="component" value="Unassembled WGS sequence"/>
</dbReference>
<proteinExistence type="predicted"/>
<organism evidence="1 2">
    <name type="scientific">Burkholderia ubonensis subsp. mesacidophila</name>
    <dbReference type="NCBI Taxonomy" id="265293"/>
    <lineage>
        <taxon>Bacteria</taxon>
        <taxon>Pseudomonadati</taxon>
        <taxon>Pseudomonadota</taxon>
        <taxon>Betaproteobacteria</taxon>
        <taxon>Burkholderiales</taxon>
        <taxon>Burkholderiaceae</taxon>
        <taxon>Burkholderia</taxon>
        <taxon>Burkholderia cepacia complex</taxon>
    </lineage>
</organism>
<dbReference type="GeneID" id="69004481"/>